<dbReference type="GO" id="GO:0005886">
    <property type="term" value="C:plasma membrane"/>
    <property type="evidence" value="ECO:0007669"/>
    <property type="project" value="UniProtKB-SubCell"/>
</dbReference>
<feature type="transmembrane region" description="Helical" evidence="9">
    <location>
        <begin position="20"/>
        <end position="41"/>
    </location>
</feature>
<feature type="transmembrane region" description="Helical" evidence="9">
    <location>
        <begin position="376"/>
        <end position="397"/>
    </location>
</feature>
<feature type="transmembrane region" description="Helical" evidence="9">
    <location>
        <begin position="53"/>
        <end position="73"/>
    </location>
</feature>
<evidence type="ECO:0000256" key="8">
    <source>
        <dbReference type="ARBA" id="ARBA00040914"/>
    </source>
</evidence>
<evidence type="ECO:0000259" key="10">
    <source>
        <dbReference type="PROSITE" id="PS50850"/>
    </source>
</evidence>
<keyword evidence="2" id="KW-0813">Transport</keyword>
<dbReference type="AlphaFoldDB" id="A0ABD7D8F4"/>
<evidence type="ECO:0000256" key="6">
    <source>
        <dbReference type="ARBA" id="ARBA00023136"/>
    </source>
</evidence>
<organism evidence="11 12">
    <name type="scientific">Streptomyces californicus</name>
    <dbReference type="NCBI Taxonomy" id="67351"/>
    <lineage>
        <taxon>Bacteria</taxon>
        <taxon>Bacillati</taxon>
        <taxon>Actinomycetota</taxon>
        <taxon>Actinomycetes</taxon>
        <taxon>Kitasatosporales</taxon>
        <taxon>Streptomycetaceae</taxon>
        <taxon>Streptomyces</taxon>
    </lineage>
</organism>
<sequence length="404" mass="41719">MTVMTERRSALRLRDFRLLIAGQFLSMITYGAYLAVLSWYAYQLTGSPGASGLVLGAAAMSEVTTLLLGGALADRWDRRSMMVVADAGRLVAVGALAVITAAGHTDLMVLTVCASLVSLFDGLFYPALGGIVPATVPAELIGSANATLGFVRSVSAIAGPALGGAVYASAGMATVLALTAFAFLVALGTALALRPLPREGPQVRSRPLRDIGEGARYVLSVPLLVSIPVAAVALLLSEGPTQTLLPRLVEEHFGGGAGTLSLLTTAYGAGAAAGALLYARLMPQRRRAVIVYTLWTTAHILCAAMALTTWLPGAVALAAVRGMCGGLGFALWETLLMHVVAPDKLSRVYSVNLFGTKALMPVGFALGGWLGAYLPAATVIACGQLAGAALMASLLLVRRIRAVQ</sequence>
<feature type="transmembrane region" description="Helical" evidence="9">
    <location>
        <begin position="348"/>
        <end position="370"/>
    </location>
</feature>
<reference evidence="11 12" key="1">
    <citation type="submission" date="2021-02" db="EMBL/GenBank/DDBJ databases">
        <title>FDA dAtabase for Regulatory Grade micrObial Sequences (FDA-ARGOS): Supporting development and validation of Infectious Disease Dx tests.</title>
        <authorList>
            <person name="Sproer C."/>
            <person name="Gronow S."/>
            <person name="Severitt S."/>
            <person name="Schroder I."/>
            <person name="Tallon L."/>
            <person name="Sadzewicz L."/>
            <person name="Zhao X."/>
            <person name="Boylan J."/>
            <person name="Ott S."/>
            <person name="Bowen H."/>
            <person name="Vavikolanu K."/>
            <person name="Mehta A."/>
            <person name="Aluvathingal J."/>
            <person name="Nadendla S."/>
            <person name="Lowell S."/>
            <person name="Myers T."/>
            <person name="Yan Y."/>
            <person name="Sichtig H."/>
        </authorList>
    </citation>
    <scope>NUCLEOTIDE SEQUENCE [LARGE SCALE GENOMIC DNA]</scope>
    <source>
        <strain evidence="11 12">FDAARGOS_1212</strain>
        <plasmid evidence="11 12">unnamed3</plasmid>
    </source>
</reference>
<feature type="domain" description="Major facilitator superfamily (MFS) profile" evidence="10">
    <location>
        <begin position="1"/>
        <end position="198"/>
    </location>
</feature>
<dbReference type="Gene3D" id="1.20.1250.20">
    <property type="entry name" value="MFS general substrate transporter like domains"/>
    <property type="match status" value="1"/>
</dbReference>
<dbReference type="PANTHER" id="PTHR23513">
    <property type="entry name" value="INTEGRAL MEMBRANE EFFLUX PROTEIN-RELATED"/>
    <property type="match status" value="1"/>
</dbReference>
<gene>
    <name evidence="11" type="ORF">I6J42_33905</name>
</gene>
<keyword evidence="5 9" id="KW-1133">Transmembrane helix</keyword>
<comment type="similarity">
    <text evidence="7">Belongs to the major facilitator superfamily. Drug:H(+) antiporter-3 (DHA3) (TC 2.A.1.21) family.</text>
</comment>
<geneLocation type="plasmid" evidence="11 12">
    <name>unnamed3</name>
</geneLocation>
<feature type="transmembrane region" description="Helical" evidence="9">
    <location>
        <begin position="140"/>
        <end position="159"/>
    </location>
</feature>
<feature type="transmembrane region" description="Helical" evidence="9">
    <location>
        <begin position="165"/>
        <end position="193"/>
    </location>
</feature>
<dbReference type="InterPro" id="IPR011701">
    <property type="entry name" value="MFS"/>
</dbReference>
<dbReference type="Proteomes" id="UP000623926">
    <property type="component" value="Plasmid unnamed3"/>
</dbReference>
<dbReference type="PANTHER" id="PTHR23513:SF9">
    <property type="entry name" value="ENTEROBACTIN EXPORTER ENTS"/>
    <property type="match status" value="1"/>
</dbReference>
<evidence type="ECO:0000256" key="3">
    <source>
        <dbReference type="ARBA" id="ARBA00022475"/>
    </source>
</evidence>
<dbReference type="EMBL" id="CP070247">
    <property type="protein sequence ID" value="QRV39088.1"/>
    <property type="molecule type" value="Genomic_DNA"/>
</dbReference>
<evidence type="ECO:0000256" key="5">
    <source>
        <dbReference type="ARBA" id="ARBA00022989"/>
    </source>
</evidence>
<keyword evidence="11" id="KW-0614">Plasmid</keyword>
<proteinExistence type="inferred from homology"/>
<dbReference type="CDD" id="cd06173">
    <property type="entry name" value="MFS_MefA_like"/>
    <property type="match status" value="1"/>
</dbReference>
<dbReference type="InterPro" id="IPR036259">
    <property type="entry name" value="MFS_trans_sf"/>
</dbReference>
<feature type="transmembrane region" description="Helical" evidence="9">
    <location>
        <begin position="256"/>
        <end position="277"/>
    </location>
</feature>
<keyword evidence="4 9" id="KW-0812">Transmembrane</keyword>
<protein>
    <recommendedName>
        <fullName evidence="8">Multidrug efflux pump Tap</fullName>
    </recommendedName>
</protein>
<evidence type="ECO:0000256" key="2">
    <source>
        <dbReference type="ARBA" id="ARBA00022448"/>
    </source>
</evidence>
<feature type="transmembrane region" description="Helical" evidence="9">
    <location>
        <begin position="80"/>
        <end position="101"/>
    </location>
</feature>
<feature type="transmembrane region" description="Helical" evidence="9">
    <location>
        <begin position="289"/>
        <end position="308"/>
    </location>
</feature>
<evidence type="ECO:0000256" key="1">
    <source>
        <dbReference type="ARBA" id="ARBA00004429"/>
    </source>
</evidence>
<keyword evidence="6 9" id="KW-0472">Membrane</keyword>
<comment type="subcellular location">
    <subcellularLocation>
        <location evidence="1">Cell inner membrane</location>
        <topology evidence="1">Multi-pass membrane protein</topology>
    </subcellularLocation>
</comment>
<keyword evidence="3" id="KW-1003">Cell membrane</keyword>
<accession>A0ABD7D8F4</accession>
<dbReference type="SUPFAM" id="SSF103473">
    <property type="entry name" value="MFS general substrate transporter"/>
    <property type="match status" value="1"/>
</dbReference>
<feature type="transmembrane region" description="Helical" evidence="9">
    <location>
        <begin position="214"/>
        <end position="236"/>
    </location>
</feature>
<dbReference type="PROSITE" id="PS50850">
    <property type="entry name" value="MFS"/>
    <property type="match status" value="1"/>
</dbReference>
<name>A0ABD7D8F4_9ACTN</name>
<evidence type="ECO:0000256" key="7">
    <source>
        <dbReference type="ARBA" id="ARBA00038075"/>
    </source>
</evidence>
<evidence type="ECO:0000313" key="12">
    <source>
        <dbReference type="Proteomes" id="UP000623926"/>
    </source>
</evidence>
<dbReference type="InterPro" id="IPR020846">
    <property type="entry name" value="MFS_dom"/>
</dbReference>
<evidence type="ECO:0000256" key="9">
    <source>
        <dbReference type="SAM" id="Phobius"/>
    </source>
</evidence>
<feature type="transmembrane region" description="Helical" evidence="9">
    <location>
        <begin position="314"/>
        <end position="336"/>
    </location>
</feature>
<evidence type="ECO:0000256" key="4">
    <source>
        <dbReference type="ARBA" id="ARBA00022692"/>
    </source>
</evidence>
<dbReference type="Pfam" id="PF07690">
    <property type="entry name" value="MFS_1"/>
    <property type="match status" value="1"/>
</dbReference>
<evidence type="ECO:0000313" key="11">
    <source>
        <dbReference type="EMBL" id="QRV39088.1"/>
    </source>
</evidence>